<keyword evidence="2" id="KW-1185">Reference proteome</keyword>
<dbReference type="OrthoDB" id="71598at2157"/>
<proteinExistence type="predicted"/>
<dbReference type="InterPro" id="IPR008964">
    <property type="entry name" value="Invasin/intimin_cell_adhesion"/>
</dbReference>
<evidence type="ECO:0000313" key="1">
    <source>
        <dbReference type="EMBL" id="KZX13215.1"/>
    </source>
</evidence>
<organism evidence="1 2">
    <name type="scientific">Methanobrevibacter oralis</name>
    <dbReference type="NCBI Taxonomy" id="66851"/>
    <lineage>
        <taxon>Archaea</taxon>
        <taxon>Methanobacteriati</taxon>
        <taxon>Methanobacteriota</taxon>
        <taxon>Methanomada group</taxon>
        <taxon>Methanobacteria</taxon>
        <taxon>Methanobacteriales</taxon>
        <taxon>Methanobacteriaceae</taxon>
        <taxon>Methanobrevibacter</taxon>
    </lineage>
</organism>
<dbReference type="SUPFAM" id="SSF49373">
    <property type="entry name" value="Invasin/intimin cell-adhesion fragments"/>
    <property type="match status" value="1"/>
</dbReference>
<gene>
    <name evidence="1" type="ORF">MBORA_08200</name>
</gene>
<sequence>MKNKSKLLILLIISLSLILTSAPIFAENTTLKNDNEQISLNEGINTSLKSKNVIYISPNGTGSGASQVDPTNWNNAYSSAKSGDTIVFANGTYNDIRNVKGNYLYSTIINGLELKGNGDSIIDACGRGGFFETRGNVKLSNLKFINANTGKNDGGDHSEEGGIINNGYLTVENCYFASNVGWGSEGGAIHNQKTCHVYNSSFFSNTAKKGGSIYAEEGSELYVYNSKFIKGSSKEGNSINAKKASVNIYNCTFVNCSAKSGIISVKKSTLNVYNSKFLNSRAVDEAAAINIKEKSRVEIHNSTFDNLTSTGGKLWTKNKNGSGNSGAIRVENGCNLKIKDSRFTNCVAKMDGGALYIESGYITIENCSFLSNKASRERHIYNVAGSVNITNSLFEVINTISTSNISVGEVEKVEITVDDGTNLLNINVNVLLNNKTVIGTNDDVKDLENLTIGVYTVNLAQKDNINTNSYIYTQNYSLFSVKDDSKIDVPLKVEVSNITVGSEAIFNLTLSNDANGGIIEIIIENITLNSIVKDSKAIIKFAGLKEGIYNYSVFYKGNDKCNPTSFFGKLKVNKILTVNAGDITRGFNSGIDFEAIFYSEDGSPLKNTVVRFVINSKEYSSITDLNGVAKLNEKLKVGFYKITAINPVTGDNITKTLKIVKRITSNKDLTMDYNGGNVFKVRIYGDNGKLANSGEIVIFKINGKSYKVKTDKNAYANLKINLLPKSYKIITTFKGEQAINTIFIKQILKAKNIKVKKAKIIKFKATLKSSNGKAIKNKKITFKINGKTYSSKTNKKGIATVSLKNLKLGKHTVKSVYIKNTIKNTIQIKK</sequence>
<dbReference type="InterPro" id="IPR012334">
    <property type="entry name" value="Pectin_lyas_fold"/>
</dbReference>
<dbReference type="EMBL" id="LWMU01000056">
    <property type="protein sequence ID" value="KZX13215.1"/>
    <property type="molecule type" value="Genomic_DNA"/>
</dbReference>
<evidence type="ECO:0000313" key="2">
    <source>
        <dbReference type="Proteomes" id="UP000077428"/>
    </source>
</evidence>
<protein>
    <submittedName>
        <fullName evidence="1">Bacterial Ig-like domain protein</fullName>
    </submittedName>
</protein>
<reference evidence="2" key="1">
    <citation type="journal article" date="2016" name="Genome Announc.">
        <title>Draft Genome Sequences of Methanobrevibacter curvatus DSM11111, Methanobrevibacter cuticularis DSM11139, Methanobrevibacter filiformis DSM11501, and Methanobrevibacter oralis DSM7256.</title>
        <authorList>
            <person name="Poehlein A."/>
            <person name="Seedorf H."/>
        </authorList>
    </citation>
    <scope>NUCLEOTIDE SEQUENCE [LARGE SCALE GENOMIC DNA]</scope>
    <source>
        <strain evidence="2">DSM 7256 / JCM 30027 / ZR</strain>
    </source>
</reference>
<dbReference type="RefSeq" id="WP_063720269.1">
    <property type="nucleotide sequence ID" value="NZ_LT985148.1"/>
</dbReference>
<dbReference type="Gene3D" id="2.60.40.10">
    <property type="entry name" value="Immunoglobulins"/>
    <property type="match status" value="1"/>
</dbReference>
<name>A0A162FHP7_METOA</name>
<dbReference type="InterPro" id="IPR013783">
    <property type="entry name" value="Ig-like_fold"/>
</dbReference>
<dbReference type="SUPFAM" id="SSF51126">
    <property type="entry name" value="Pectin lyase-like"/>
    <property type="match status" value="2"/>
</dbReference>
<dbReference type="Proteomes" id="UP000077428">
    <property type="component" value="Unassembled WGS sequence"/>
</dbReference>
<dbReference type="Gene3D" id="2.160.20.10">
    <property type="entry name" value="Single-stranded right-handed beta-helix, Pectin lyase-like"/>
    <property type="match status" value="1"/>
</dbReference>
<dbReference type="PATRIC" id="fig|66851.6.peg.900"/>
<dbReference type="InterPro" id="IPR011050">
    <property type="entry name" value="Pectin_lyase_fold/virulence"/>
</dbReference>
<accession>A0A162FHP7</accession>
<dbReference type="STRING" id="66851.MBORA_08200"/>
<comment type="caution">
    <text evidence="1">The sequence shown here is derived from an EMBL/GenBank/DDBJ whole genome shotgun (WGS) entry which is preliminary data.</text>
</comment>
<dbReference type="AlphaFoldDB" id="A0A162FHP7"/>